<dbReference type="InterPro" id="IPR035942">
    <property type="entry name" value="Lp2179-like_sf"/>
</dbReference>
<accession>A0A0R2G1E6</accession>
<sequence>MPMTTTATVQGDDKAYQLSPEIKKYTLRDVGFTPTKTGNFQVVRSLDPSSPYQNGIKLKITIDKDLKKFRMSITDPNGLQAINIFKGKNPDQVEQYQYFIDNLIERKVLAVK</sequence>
<comment type="caution">
    <text evidence="2">The sequence shown here is derived from an EMBL/GenBank/DDBJ whole genome shotgun (WGS) entry which is preliminary data.</text>
</comment>
<dbReference type="Pfam" id="PF08866">
    <property type="entry name" value="DUF1831"/>
    <property type="match status" value="1"/>
</dbReference>
<dbReference type="PATRIC" id="fig|81857.3.peg.267"/>
<dbReference type="Gene3D" id="3.30.1820.10">
    <property type="entry name" value="Lp2179-like"/>
    <property type="match status" value="1"/>
</dbReference>
<organism evidence="2 3">
    <name type="scientific">Lactobacillus selangorensis</name>
    <dbReference type="NCBI Taxonomy" id="81857"/>
    <lineage>
        <taxon>Bacteria</taxon>
        <taxon>Bacillati</taxon>
        <taxon>Bacillota</taxon>
        <taxon>Bacilli</taxon>
        <taxon>Lactobacillales</taxon>
        <taxon>Lactobacillaceae</taxon>
        <taxon>Lactobacillus</taxon>
    </lineage>
</organism>
<keyword evidence="3" id="KW-1185">Reference proteome</keyword>
<name>A0A0R2G1E6_9LACO</name>
<dbReference type="EMBL" id="JQAZ01000001">
    <property type="protein sequence ID" value="KRN34094.1"/>
    <property type="molecule type" value="Genomic_DNA"/>
</dbReference>
<dbReference type="EMBL" id="JQAT01000001">
    <property type="protein sequence ID" value="KRN29377.1"/>
    <property type="molecule type" value="Genomic_DNA"/>
</dbReference>
<dbReference type="InterPro" id="IPR014965">
    <property type="entry name" value="Amino_acid_metab_prot_put"/>
</dbReference>
<evidence type="ECO:0000313" key="3">
    <source>
        <dbReference type="Proteomes" id="UP000051645"/>
    </source>
</evidence>
<protein>
    <recommendedName>
        <fullName evidence="5">Cysteine desulfurase</fullName>
    </recommendedName>
</protein>
<dbReference type="AlphaFoldDB" id="A0A0R2G1E6"/>
<evidence type="ECO:0000313" key="1">
    <source>
        <dbReference type="EMBL" id="KRN29377.1"/>
    </source>
</evidence>
<gene>
    <name evidence="1" type="ORF">IV38_GL000261</name>
    <name evidence="2" type="ORF">IV40_GL000408</name>
</gene>
<dbReference type="Proteomes" id="UP000051751">
    <property type="component" value="Unassembled WGS sequence"/>
</dbReference>
<proteinExistence type="predicted"/>
<dbReference type="SUPFAM" id="SSF160800">
    <property type="entry name" value="Lp2179-like"/>
    <property type="match status" value="1"/>
</dbReference>
<dbReference type="OrthoDB" id="2166222at2"/>
<dbReference type="RefSeq" id="WP_057768688.1">
    <property type="nucleotide sequence ID" value="NZ_JQAT01000001.1"/>
</dbReference>
<evidence type="ECO:0008006" key="5">
    <source>
        <dbReference type="Google" id="ProtNLM"/>
    </source>
</evidence>
<reference evidence="3 4" key="1">
    <citation type="journal article" date="2015" name="Genome Announc.">
        <title>Expanding the biotechnology potential of lactobacilli through comparative genomics of 213 strains and associated genera.</title>
        <authorList>
            <person name="Sun Z."/>
            <person name="Harris H.M."/>
            <person name="McCann A."/>
            <person name="Guo C."/>
            <person name="Argimon S."/>
            <person name="Zhang W."/>
            <person name="Yang X."/>
            <person name="Jeffery I.B."/>
            <person name="Cooney J.C."/>
            <person name="Kagawa T.F."/>
            <person name="Liu W."/>
            <person name="Song Y."/>
            <person name="Salvetti E."/>
            <person name="Wrobel A."/>
            <person name="Rasinkangas P."/>
            <person name="Parkhill J."/>
            <person name="Rea M.C."/>
            <person name="O'Sullivan O."/>
            <person name="Ritari J."/>
            <person name="Douillard F.P."/>
            <person name="Paul Ross R."/>
            <person name="Yang R."/>
            <person name="Briner A.E."/>
            <person name="Felis G.E."/>
            <person name="de Vos W.M."/>
            <person name="Barrangou R."/>
            <person name="Klaenhammer T.R."/>
            <person name="Caufield P.W."/>
            <person name="Cui Y."/>
            <person name="Zhang H."/>
            <person name="O'Toole P.W."/>
        </authorList>
    </citation>
    <scope>NUCLEOTIDE SEQUENCE [LARGE SCALE GENOMIC DNA]</scope>
    <source>
        <strain evidence="1 4">ATCC BAA-66</strain>
        <strain evidence="2 3">DSM 13344</strain>
    </source>
</reference>
<dbReference type="STRING" id="81857.IV38_GL000261"/>
<evidence type="ECO:0000313" key="2">
    <source>
        <dbReference type="EMBL" id="KRN34094.1"/>
    </source>
</evidence>
<evidence type="ECO:0000313" key="4">
    <source>
        <dbReference type="Proteomes" id="UP000051751"/>
    </source>
</evidence>
<dbReference type="Proteomes" id="UP000051645">
    <property type="component" value="Unassembled WGS sequence"/>
</dbReference>